<keyword evidence="2" id="KW-1185">Reference proteome</keyword>
<dbReference type="EMBL" id="AZGA01000012">
    <property type="protein sequence ID" value="KRM35597.1"/>
    <property type="molecule type" value="Genomic_DNA"/>
</dbReference>
<dbReference type="PATRIC" id="fig|1423734.3.peg.909"/>
<accession>X0PGR3</accession>
<reference evidence="1 2" key="1">
    <citation type="journal article" date="2015" name="Genome Announc.">
        <title>Expanding the biotechnology potential of lactobacilli through comparative genomics of 213 strains and associated genera.</title>
        <authorList>
            <person name="Sun Z."/>
            <person name="Harris H.M."/>
            <person name="McCann A."/>
            <person name="Guo C."/>
            <person name="Argimon S."/>
            <person name="Zhang W."/>
            <person name="Yang X."/>
            <person name="Jeffery I.B."/>
            <person name="Cooney J.C."/>
            <person name="Kagawa T.F."/>
            <person name="Liu W."/>
            <person name="Song Y."/>
            <person name="Salvetti E."/>
            <person name="Wrobel A."/>
            <person name="Rasinkangas P."/>
            <person name="Parkhill J."/>
            <person name="Rea M.C."/>
            <person name="O'Sullivan O."/>
            <person name="Ritari J."/>
            <person name="Douillard F.P."/>
            <person name="Paul Ross R."/>
            <person name="Yang R."/>
            <person name="Briner A.E."/>
            <person name="Felis G.E."/>
            <person name="de Vos W.M."/>
            <person name="Barrangou R."/>
            <person name="Klaenhammer T.R."/>
            <person name="Caufield P.W."/>
            <person name="Cui Y."/>
            <person name="Zhang H."/>
            <person name="O'Toole P.W."/>
        </authorList>
    </citation>
    <scope>NUCLEOTIDE SEQUENCE [LARGE SCALE GENOMIC DNA]</scope>
    <source>
        <strain evidence="1 2">DSM 18527</strain>
    </source>
</reference>
<sequence length="241" mass="26503">MVETKTTYQVKYVNQVGITTLLEKGTGTIGEKVTITPVIKWGFELLDTTPQGLTLDQDATKNVVTFRQNQVANQFSIALHNLNAQHLGYFDTDGGDGDEESATYPMLDKGTVLWQGKTRGGNIRLPSLIRPDFSNLPNGIMIEGIPISTSTDISPLNFDEYPFRFPKNDIVLNKEYTFNTHVAGQQINFEPGVFTNMKVDGYIKATIVDSKNINIGILAPTYDAGNAVSSFLIAVSKVSVF</sequence>
<organism evidence="1 2">
    <name type="scientific">Agrilactobacillus composti DSM 18527 = JCM 14202</name>
    <dbReference type="NCBI Taxonomy" id="1423734"/>
    <lineage>
        <taxon>Bacteria</taxon>
        <taxon>Bacillati</taxon>
        <taxon>Bacillota</taxon>
        <taxon>Bacilli</taxon>
        <taxon>Lactobacillales</taxon>
        <taxon>Lactobacillaceae</taxon>
        <taxon>Agrilactobacillus</taxon>
    </lineage>
</organism>
<dbReference type="RefSeq" id="WP_035454764.1">
    <property type="nucleotide sequence ID" value="NZ_AZGA01000012.1"/>
</dbReference>
<proteinExistence type="predicted"/>
<protein>
    <submittedName>
        <fullName evidence="1">Uncharacterized protein</fullName>
    </submittedName>
</protein>
<evidence type="ECO:0000313" key="1">
    <source>
        <dbReference type="EMBL" id="KRM35597.1"/>
    </source>
</evidence>
<dbReference type="STRING" id="1423734.FC83_GL000900"/>
<dbReference type="AlphaFoldDB" id="X0PGR3"/>
<gene>
    <name evidence="1" type="ORF">FC83_GL000900</name>
</gene>
<dbReference type="Proteomes" id="UP000051236">
    <property type="component" value="Unassembled WGS sequence"/>
</dbReference>
<comment type="caution">
    <text evidence="1">The sequence shown here is derived from an EMBL/GenBank/DDBJ whole genome shotgun (WGS) entry which is preliminary data.</text>
</comment>
<name>X0PGR3_9LACO</name>
<evidence type="ECO:0000313" key="2">
    <source>
        <dbReference type="Proteomes" id="UP000051236"/>
    </source>
</evidence>